<dbReference type="InterPro" id="IPR041588">
    <property type="entry name" value="Integrase_H2C2"/>
</dbReference>
<dbReference type="Proteomes" id="UP000765509">
    <property type="component" value="Unassembled WGS sequence"/>
</dbReference>
<keyword evidence="3" id="KW-1185">Reference proteome</keyword>
<name>A0A9Q3CAI8_9BASI</name>
<evidence type="ECO:0000259" key="1">
    <source>
        <dbReference type="Pfam" id="PF17921"/>
    </source>
</evidence>
<proteinExistence type="predicted"/>
<dbReference type="Gene3D" id="1.10.340.70">
    <property type="match status" value="1"/>
</dbReference>
<feature type="domain" description="Integrase zinc-binding" evidence="1">
    <location>
        <begin position="119"/>
        <end position="166"/>
    </location>
</feature>
<protein>
    <recommendedName>
        <fullName evidence="1">Integrase zinc-binding domain-containing protein</fullName>
    </recommendedName>
</protein>
<reference evidence="2" key="1">
    <citation type="submission" date="2021-03" db="EMBL/GenBank/DDBJ databases">
        <title>Draft genome sequence of rust myrtle Austropuccinia psidii MF-1, a brazilian biotype.</title>
        <authorList>
            <person name="Quecine M.C."/>
            <person name="Pachon D.M.R."/>
            <person name="Bonatelli M.L."/>
            <person name="Correr F.H."/>
            <person name="Franceschini L.M."/>
            <person name="Leite T.F."/>
            <person name="Margarido G.R.A."/>
            <person name="Almeida C.A."/>
            <person name="Ferrarezi J.A."/>
            <person name="Labate C.A."/>
        </authorList>
    </citation>
    <scope>NUCLEOTIDE SEQUENCE</scope>
    <source>
        <strain evidence="2">MF-1</strain>
    </source>
</reference>
<organism evidence="2 3">
    <name type="scientific">Austropuccinia psidii MF-1</name>
    <dbReference type="NCBI Taxonomy" id="1389203"/>
    <lineage>
        <taxon>Eukaryota</taxon>
        <taxon>Fungi</taxon>
        <taxon>Dikarya</taxon>
        <taxon>Basidiomycota</taxon>
        <taxon>Pucciniomycotina</taxon>
        <taxon>Pucciniomycetes</taxon>
        <taxon>Pucciniales</taxon>
        <taxon>Sphaerophragmiaceae</taxon>
        <taxon>Austropuccinia</taxon>
    </lineage>
</organism>
<accession>A0A9Q3CAI8</accession>
<dbReference type="Pfam" id="PF17921">
    <property type="entry name" value="Integrase_H2C2"/>
    <property type="match status" value="1"/>
</dbReference>
<dbReference type="AlphaFoldDB" id="A0A9Q3CAI8"/>
<evidence type="ECO:0000313" key="2">
    <source>
        <dbReference type="EMBL" id="MBW0479222.1"/>
    </source>
</evidence>
<sequence>MTIAHKYGNIHKNSDGLRRWALAKTPETLAWVPQEDHHIEGIFTTDISTEFVNQVKESYKMDKNSHFLCQILIKDCKYPSLSSKQDGIWRKAYDEGKFYFLDGIIYHIHKHKCVMKLKDRTLINTIQHEFHASVVSGNLSEDRTLERVKSFSWWLNWRDNIAEYFKRGGR</sequence>
<comment type="caution">
    <text evidence="2">The sequence shown here is derived from an EMBL/GenBank/DDBJ whole genome shotgun (WGS) entry which is preliminary data.</text>
</comment>
<dbReference type="EMBL" id="AVOT02005497">
    <property type="protein sequence ID" value="MBW0479222.1"/>
    <property type="molecule type" value="Genomic_DNA"/>
</dbReference>
<gene>
    <name evidence="2" type="ORF">O181_018937</name>
</gene>
<evidence type="ECO:0000313" key="3">
    <source>
        <dbReference type="Proteomes" id="UP000765509"/>
    </source>
</evidence>